<reference evidence="5" key="1">
    <citation type="submission" date="2016-11" db="EMBL/GenBank/DDBJ databases">
        <authorList>
            <person name="Varghese N."/>
            <person name="Submissions S."/>
        </authorList>
    </citation>
    <scope>NUCLEOTIDE SEQUENCE [LARGE SCALE GENOMIC DNA]</scope>
    <source>
        <strain evidence="5">DSM 18095</strain>
    </source>
</reference>
<dbReference type="GO" id="GO:0005524">
    <property type="term" value="F:ATP binding"/>
    <property type="evidence" value="ECO:0007669"/>
    <property type="project" value="UniProtKB-KW"/>
</dbReference>
<evidence type="ECO:0000313" key="4">
    <source>
        <dbReference type="EMBL" id="SHE69602.1"/>
    </source>
</evidence>
<dbReference type="Pfam" id="PF00005">
    <property type="entry name" value="ABC_tran"/>
    <property type="match status" value="1"/>
</dbReference>
<evidence type="ECO:0000256" key="1">
    <source>
        <dbReference type="ARBA" id="ARBA00022741"/>
    </source>
</evidence>
<proteinExistence type="predicted"/>
<dbReference type="EMBL" id="FQTY01000005">
    <property type="protein sequence ID" value="SHE69602.1"/>
    <property type="molecule type" value="Genomic_DNA"/>
</dbReference>
<dbReference type="PANTHER" id="PTHR43790:SF8">
    <property type="entry name" value="SUGAR ABC TRANSPORTER ATP-BINDING PROTEIN"/>
    <property type="match status" value="1"/>
</dbReference>
<protein>
    <submittedName>
        <fullName evidence="4">Monosaccharide ABC transporter ATP-binding protein, CUT2 family (TC 3.A.1.2.-)</fullName>
    </submittedName>
</protein>
<dbReference type="InterPro" id="IPR027417">
    <property type="entry name" value="P-loop_NTPase"/>
</dbReference>
<accession>A0A1M4VLA8</accession>
<dbReference type="STRING" id="1123404.SAMN02745784_01508"/>
<keyword evidence="2 4" id="KW-0067">ATP-binding</keyword>
<dbReference type="SMART" id="SM00382">
    <property type="entry name" value="AAA"/>
    <property type="match status" value="1"/>
</dbReference>
<dbReference type="InterPro" id="IPR003593">
    <property type="entry name" value="AAA+_ATPase"/>
</dbReference>
<keyword evidence="1" id="KW-0547">Nucleotide-binding</keyword>
<sequence length="250" mass="27299">MSDKSEGFSPFLKVENITKSFGNIEALKGVNLESYLGEVLAIVGDNGAGKSTLIKIISGVFIQDCGEIWIDGEKQDNLSPKICLDKGISTVYQDLALVDTRDAAYNIFLGREPMKGLFIDKKKIYTESKQLIEDLEVHIPSVKIPVGNLSGGQRQGVAVARAIHQGGKLLIFDEPTAAMGLVESSRVLRLIKRLAEDGYGVIIISHNLQQVFEIAHKICVMRQGRIVDIVKTDELNMNDVVSMITGAIGI</sequence>
<dbReference type="Gene3D" id="3.40.50.300">
    <property type="entry name" value="P-loop containing nucleotide triphosphate hydrolases"/>
    <property type="match status" value="1"/>
</dbReference>
<dbReference type="Proteomes" id="UP000184114">
    <property type="component" value="Unassembled WGS sequence"/>
</dbReference>
<dbReference type="GeneID" id="90993763"/>
<dbReference type="SUPFAM" id="SSF52540">
    <property type="entry name" value="P-loop containing nucleoside triphosphate hydrolases"/>
    <property type="match status" value="1"/>
</dbReference>
<dbReference type="InterPro" id="IPR050107">
    <property type="entry name" value="ABC_carbohydrate_import_ATPase"/>
</dbReference>
<dbReference type="CDD" id="cd03216">
    <property type="entry name" value="ABC_Carb_Monos_I"/>
    <property type="match status" value="1"/>
</dbReference>
<gene>
    <name evidence="4" type="ORF">SAMN02745784_01508</name>
</gene>
<dbReference type="RefSeq" id="WP_072974945.1">
    <property type="nucleotide sequence ID" value="NZ_FQTY01000005.1"/>
</dbReference>
<keyword evidence="5" id="KW-1185">Reference proteome</keyword>
<name>A0A1M4VLA8_9FIRM</name>
<dbReference type="PROSITE" id="PS50893">
    <property type="entry name" value="ABC_TRANSPORTER_2"/>
    <property type="match status" value="1"/>
</dbReference>
<dbReference type="InterPro" id="IPR003439">
    <property type="entry name" value="ABC_transporter-like_ATP-bd"/>
</dbReference>
<evidence type="ECO:0000256" key="2">
    <source>
        <dbReference type="ARBA" id="ARBA00022840"/>
    </source>
</evidence>
<dbReference type="GO" id="GO:0016887">
    <property type="term" value="F:ATP hydrolysis activity"/>
    <property type="evidence" value="ECO:0007669"/>
    <property type="project" value="InterPro"/>
</dbReference>
<evidence type="ECO:0000259" key="3">
    <source>
        <dbReference type="PROSITE" id="PS50893"/>
    </source>
</evidence>
<organism evidence="4 5">
    <name type="scientific">Tissierella praeacuta DSM 18095</name>
    <dbReference type="NCBI Taxonomy" id="1123404"/>
    <lineage>
        <taxon>Bacteria</taxon>
        <taxon>Bacillati</taxon>
        <taxon>Bacillota</taxon>
        <taxon>Tissierellia</taxon>
        <taxon>Tissierellales</taxon>
        <taxon>Tissierellaceae</taxon>
        <taxon>Tissierella</taxon>
    </lineage>
</organism>
<dbReference type="PANTHER" id="PTHR43790">
    <property type="entry name" value="CARBOHYDRATE TRANSPORT ATP-BINDING PROTEIN MG119-RELATED"/>
    <property type="match status" value="1"/>
</dbReference>
<feature type="domain" description="ABC transporter" evidence="3">
    <location>
        <begin position="12"/>
        <end position="248"/>
    </location>
</feature>
<evidence type="ECO:0000313" key="5">
    <source>
        <dbReference type="Proteomes" id="UP000184114"/>
    </source>
</evidence>
<dbReference type="AlphaFoldDB" id="A0A1M4VLA8"/>